<comment type="caution">
    <text evidence="17">The sequence shown here is derived from an EMBL/GenBank/DDBJ whole genome shotgun (WGS) entry which is preliminary data.</text>
</comment>
<comment type="caution">
    <text evidence="13">Lacks conserved residue(s) required for the propagation of feature annotation.</text>
</comment>
<organism evidence="17 18">
    <name type="scientific">Albula goreensis</name>
    <dbReference type="NCBI Taxonomy" id="1534307"/>
    <lineage>
        <taxon>Eukaryota</taxon>
        <taxon>Metazoa</taxon>
        <taxon>Chordata</taxon>
        <taxon>Craniata</taxon>
        <taxon>Vertebrata</taxon>
        <taxon>Euteleostomi</taxon>
        <taxon>Actinopterygii</taxon>
        <taxon>Neopterygii</taxon>
        <taxon>Teleostei</taxon>
        <taxon>Albuliformes</taxon>
        <taxon>Albulidae</taxon>
        <taxon>Albula</taxon>
    </lineage>
</organism>
<keyword evidence="7" id="KW-0130">Cell adhesion</keyword>
<protein>
    <recommendedName>
        <fullName evidence="16">EGF-like domain-containing protein</fullName>
    </recommendedName>
</protein>
<dbReference type="SMART" id="SM00181">
    <property type="entry name" value="EGF"/>
    <property type="match status" value="7"/>
</dbReference>
<dbReference type="FunFam" id="2.170.300.10:FF:000041">
    <property type="entry name" value="Tyrosine protein kinase receptor tie-1, putative"/>
    <property type="match status" value="1"/>
</dbReference>
<dbReference type="Proteomes" id="UP000829720">
    <property type="component" value="Unassembled WGS sequence"/>
</dbReference>
<reference evidence="17" key="1">
    <citation type="submission" date="2021-01" db="EMBL/GenBank/DDBJ databases">
        <authorList>
            <person name="Zahm M."/>
            <person name="Roques C."/>
            <person name="Cabau C."/>
            <person name="Klopp C."/>
            <person name="Donnadieu C."/>
            <person name="Jouanno E."/>
            <person name="Lampietro C."/>
            <person name="Louis A."/>
            <person name="Herpin A."/>
            <person name="Echchiki A."/>
            <person name="Berthelot C."/>
            <person name="Parey E."/>
            <person name="Roest-Crollius H."/>
            <person name="Braasch I."/>
            <person name="Postlethwait J."/>
            <person name="Bobe J."/>
            <person name="Montfort J."/>
            <person name="Bouchez O."/>
            <person name="Begum T."/>
            <person name="Mejri S."/>
            <person name="Adams A."/>
            <person name="Chen W.-J."/>
            <person name="Guiguen Y."/>
        </authorList>
    </citation>
    <scope>NUCLEOTIDE SEQUENCE</scope>
    <source>
        <tissue evidence="17">Blood</tissue>
    </source>
</reference>
<evidence type="ECO:0000256" key="7">
    <source>
        <dbReference type="ARBA" id="ARBA00022889"/>
    </source>
</evidence>
<dbReference type="GO" id="GO:0016358">
    <property type="term" value="P:dendrite development"/>
    <property type="evidence" value="ECO:0007669"/>
    <property type="project" value="TreeGrafter"/>
</dbReference>
<feature type="chain" id="PRO_5035857294" description="EGF-like domain-containing protein" evidence="15">
    <location>
        <begin position="20"/>
        <end position="888"/>
    </location>
</feature>
<keyword evidence="5 15" id="KW-0732">Signal</keyword>
<evidence type="ECO:0000256" key="11">
    <source>
        <dbReference type="ARBA" id="ARBA00023170"/>
    </source>
</evidence>
<dbReference type="AlphaFoldDB" id="A0A8T3DEB9"/>
<keyword evidence="8" id="KW-1133">Transmembrane helix</keyword>
<dbReference type="PANTHER" id="PTHR24043:SF0">
    <property type="entry name" value="SCAVENGER RECEPTOR CLASS F MEMBER 1"/>
    <property type="match status" value="1"/>
</dbReference>
<comment type="subcellular location">
    <subcellularLocation>
        <location evidence="1">Membrane</location>
        <topology evidence="1">Single-pass type I membrane protein</topology>
    </subcellularLocation>
</comment>
<dbReference type="InterPro" id="IPR042635">
    <property type="entry name" value="MEGF10/SREC1/2-like"/>
</dbReference>
<evidence type="ECO:0000256" key="13">
    <source>
        <dbReference type="PROSITE-ProRule" id="PRU00076"/>
    </source>
</evidence>
<dbReference type="GO" id="GO:0007157">
    <property type="term" value="P:heterophilic cell-cell adhesion via plasma membrane cell adhesion molecules"/>
    <property type="evidence" value="ECO:0007669"/>
    <property type="project" value="TreeGrafter"/>
</dbReference>
<keyword evidence="2 13" id="KW-0245">EGF-like domain</keyword>
<keyword evidence="10 13" id="KW-1015">Disulfide bond</keyword>
<keyword evidence="18" id="KW-1185">Reference proteome</keyword>
<evidence type="ECO:0000313" key="17">
    <source>
        <dbReference type="EMBL" id="KAI1893318.1"/>
    </source>
</evidence>
<dbReference type="PROSITE" id="PS00022">
    <property type="entry name" value="EGF_1"/>
    <property type="match status" value="3"/>
</dbReference>
<evidence type="ECO:0000256" key="6">
    <source>
        <dbReference type="ARBA" id="ARBA00022737"/>
    </source>
</evidence>
<proteinExistence type="predicted"/>
<feature type="compositionally biased region" description="Acidic residues" evidence="14">
    <location>
        <begin position="624"/>
        <end position="636"/>
    </location>
</feature>
<feature type="compositionally biased region" description="Low complexity" evidence="14">
    <location>
        <begin position="709"/>
        <end position="724"/>
    </location>
</feature>
<dbReference type="Gene3D" id="2.10.25.10">
    <property type="entry name" value="Laminin"/>
    <property type="match status" value="1"/>
</dbReference>
<dbReference type="PANTHER" id="PTHR24043">
    <property type="entry name" value="SCAVENGER RECEPTOR CLASS F"/>
    <property type="match status" value="1"/>
</dbReference>
<gene>
    <name evidence="17" type="ORF">AGOR_G00122490</name>
</gene>
<feature type="domain" description="EGF-like" evidence="16">
    <location>
        <begin position="53"/>
        <end position="87"/>
    </location>
</feature>
<dbReference type="InterPro" id="IPR000742">
    <property type="entry name" value="EGF"/>
</dbReference>
<dbReference type="FunFam" id="2.170.300.10:FF:000013">
    <property type="entry name" value="Scavenger receptor class F, member 2"/>
    <property type="match status" value="1"/>
</dbReference>
<evidence type="ECO:0000256" key="14">
    <source>
        <dbReference type="SAM" id="MobiDB-lite"/>
    </source>
</evidence>
<dbReference type="EMBL" id="JAERUA010000011">
    <property type="protein sequence ID" value="KAI1893318.1"/>
    <property type="molecule type" value="Genomic_DNA"/>
</dbReference>
<dbReference type="Pfam" id="PF00053">
    <property type="entry name" value="EGF_laminin"/>
    <property type="match status" value="4"/>
</dbReference>
<dbReference type="PROSITE" id="PS50026">
    <property type="entry name" value="EGF_3"/>
    <property type="match status" value="2"/>
</dbReference>
<keyword evidence="12" id="KW-0325">Glycoprotein</keyword>
<dbReference type="GO" id="GO:0005044">
    <property type="term" value="F:scavenger receptor activity"/>
    <property type="evidence" value="ECO:0007669"/>
    <property type="project" value="InterPro"/>
</dbReference>
<dbReference type="GO" id="GO:0016322">
    <property type="term" value="P:neuron remodeling"/>
    <property type="evidence" value="ECO:0007669"/>
    <property type="project" value="TreeGrafter"/>
</dbReference>
<feature type="disulfide bond" evidence="13">
    <location>
        <begin position="77"/>
        <end position="86"/>
    </location>
</feature>
<dbReference type="SMART" id="SM00180">
    <property type="entry name" value="EGF_Lam"/>
    <property type="match status" value="6"/>
</dbReference>
<evidence type="ECO:0000256" key="8">
    <source>
        <dbReference type="ARBA" id="ARBA00022989"/>
    </source>
</evidence>
<keyword evidence="9" id="KW-0472">Membrane</keyword>
<dbReference type="PRINTS" id="PR00011">
    <property type="entry name" value="EGFLAMININ"/>
</dbReference>
<evidence type="ECO:0000256" key="9">
    <source>
        <dbReference type="ARBA" id="ARBA00023136"/>
    </source>
</evidence>
<feature type="domain" description="EGF-like" evidence="16">
    <location>
        <begin position="95"/>
        <end position="130"/>
    </location>
</feature>
<dbReference type="InterPro" id="IPR002049">
    <property type="entry name" value="LE_dom"/>
</dbReference>
<evidence type="ECO:0000256" key="15">
    <source>
        <dbReference type="SAM" id="SignalP"/>
    </source>
</evidence>
<feature type="signal peptide" evidence="15">
    <location>
        <begin position="1"/>
        <end position="19"/>
    </location>
</feature>
<evidence type="ECO:0000256" key="4">
    <source>
        <dbReference type="ARBA" id="ARBA00022692"/>
    </source>
</evidence>
<feature type="compositionally biased region" description="Polar residues" evidence="14">
    <location>
        <begin position="845"/>
        <end position="854"/>
    </location>
</feature>
<evidence type="ECO:0000256" key="2">
    <source>
        <dbReference type="ARBA" id="ARBA00022536"/>
    </source>
</evidence>
<feature type="region of interest" description="Disordered" evidence="14">
    <location>
        <begin position="581"/>
        <end position="888"/>
    </location>
</feature>
<dbReference type="CDD" id="cd00055">
    <property type="entry name" value="EGF_Lam"/>
    <property type="match status" value="1"/>
</dbReference>
<accession>A0A8T3DEB9</accession>
<evidence type="ECO:0000259" key="16">
    <source>
        <dbReference type="PROSITE" id="PS50026"/>
    </source>
</evidence>
<evidence type="ECO:0000256" key="5">
    <source>
        <dbReference type="ARBA" id="ARBA00022729"/>
    </source>
</evidence>
<dbReference type="Gene3D" id="2.170.300.10">
    <property type="entry name" value="Tie2 ligand-binding domain superfamily"/>
    <property type="match status" value="2"/>
</dbReference>
<sequence>MGLCVAGLGLLLCCLWASAERLDPTGRNVCLDLRDSRTPVCCSGWKQQGNECTVPVCEGERACQQDEICVYPGLCRCKHGFFGALCRTRCPAEFWGPDCRELCPCHPHGRCDPETGTCTCLPGRWGDVCQNACKCARHGHCDPVHGNCTCDPGWWTPTCGKACQCHPNSSTCDPVTGRCLCKERFWGQKCSLLCSCFTSPCTQRTGTCQCLHGWWGPTCDRRCNCNLKHGDCDPTSGTCLCHPGYKNPFCNERCSAGLFGDGCRKICGRCAEGQPCSVEDGFCATCEPGWTGTRCDQPCPPGYHGDLCQGTCPRCRGNESCDPEKGTCSHCDPGWTGPRCDERCPNGTFGERCNFLCAPCVNGFCDHVTGNCMCEPGFEGESCNSTCPDHMFGANCSSSCDCGEHGCDPASGVCNYSGRGALIVGLLVPLILILLVLTCCCCCCCGGEPAEEKDRVAVGDGGPAVRMKHHVYNVLANMSSAVPCLTLGSSGLPRVTVSHHDPELTFNHSFIEPPSSGWVTDNSSFESDEGEAVYCVPPREDMPTLAGGDFQEISSKCNMFLDPSGNAKAKRPSVSFAEGTKFISKEQRSSTQEAPNVSRKPKSPWGVLMLSSLQAATRGGEGEGGVESEVGEEAEGTGERLEPPAESGETDSERYTTAPTRTSLTVPGGRRRTLSNARRNVTQQQAPPSDASPSETNPEKVVTVYVTVGRAGSRASTGAGQRAGPSSEGPVQAMLRRLGSLQKRSDEVGEGRGSGSGGTAVSKPPRRKLGARVSVWEQAAAGGGAPCVEVHLRKPSRRKPPPLSSPGALGGHESTPDTTPPSKRPLSSILKSVPENPDAAVMSSRHGNPQTESGYHSLGAGGEVIANQGVGASTDEGPQYENILIQRS</sequence>
<evidence type="ECO:0000313" key="18">
    <source>
        <dbReference type="Proteomes" id="UP000829720"/>
    </source>
</evidence>
<evidence type="ECO:0000256" key="10">
    <source>
        <dbReference type="ARBA" id="ARBA00023157"/>
    </source>
</evidence>
<feature type="compositionally biased region" description="Polar residues" evidence="14">
    <location>
        <begin position="674"/>
        <end position="696"/>
    </location>
</feature>
<dbReference type="GO" id="GO:0016020">
    <property type="term" value="C:membrane"/>
    <property type="evidence" value="ECO:0007669"/>
    <property type="project" value="UniProtKB-SubCell"/>
</dbReference>
<dbReference type="GO" id="GO:0030169">
    <property type="term" value="F:low-density lipoprotein particle binding"/>
    <property type="evidence" value="ECO:0007669"/>
    <property type="project" value="TreeGrafter"/>
</dbReference>
<dbReference type="OrthoDB" id="6130531at2759"/>
<keyword evidence="11" id="KW-0675">Receptor</keyword>
<evidence type="ECO:0000256" key="1">
    <source>
        <dbReference type="ARBA" id="ARBA00004479"/>
    </source>
</evidence>
<name>A0A8T3DEB9_9TELE</name>
<feature type="compositionally biased region" description="Polar residues" evidence="14">
    <location>
        <begin position="655"/>
        <end position="665"/>
    </location>
</feature>
<evidence type="ECO:0000256" key="3">
    <source>
        <dbReference type="ARBA" id="ARBA00022553"/>
    </source>
</evidence>
<keyword evidence="6" id="KW-0677">Repeat</keyword>
<evidence type="ECO:0000256" key="12">
    <source>
        <dbReference type="ARBA" id="ARBA00023180"/>
    </source>
</evidence>
<feature type="disulfide bond" evidence="13">
    <location>
        <begin position="120"/>
        <end position="129"/>
    </location>
</feature>
<keyword evidence="4" id="KW-0812">Transmembrane</keyword>
<keyword evidence="3" id="KW-0597">Phosphoprotein</keyword>